<feature type="compositionally biased region" description="Basic and acidic residues" evidence="1">
    <location>
        <begin position="36"/>
        <end position="59"/>
    </location>
</feature>
<feature type="region of interest" description="Disordered" evidence="1">
    <location>
        <begin position="1"/>
        <end position="59"/>
    </location>
</feature>
<name>A0AAV7RNV5_PLEWA</name>
<gene>
    <name evidence="2" type="ORF">NDU88_006925</name>
</gene>
<evidence type="ECO:0000313" key="3">
    <source>
        <dbReference type="Proteomes" id="UP001066276"/>
    </source>
</evidence>
<dbReference type="EMBL" id="JANPWB010000009">
    <property type="protein sequence ID" value="KAJ1154171.1"/>
    <property type="molecule type" value="Genomic_DNA"/>
</dbReference>
<protein>
    <submittedName>
        <fullName evidence="2">Uncharacterized protein</fullName>
    </submittedName>
</protein>
<dbReference type="Proteomes" id="UP001066276">
    <property type="component" value="Chromosome 5"/>
</dbReference>
<comment type="caution">
    <text evidence="2">The sequence shown here is derived from an EMBL/GenBank/DDBJ whole genome shotgun (WGS) entry which is preliminary data.</text>
</comment>
<organism evidence="2 3">
    <name type="scientific">Pleurodeles waltl</name>
    <name type="common">Iberian ribbed newt</name>
    <dbReference type="NCBI Taxonomy" id="8319"/>
    <lineage>
        <taxon>Eukaryota</taxon>
        <taxon>Metazoa</taxon>
        <taxon>Chordata</taxon>
        <taxon>Craniata</taxon>
        <taxon>Vertebrata</taxon>
        <taxon>Euteleostomi</taxon>
        <taxon>Amphibia</taxon>
        <taxon>Batrachia</taxon>
        <taxon>Caudata</taxon>
        <taxon>Salamandroidea</taxon>
        <taxon>Salamandridae</taxon>
        <taxon>Pleurodelinae</taxon>
        <taxon>Pleurodeles</taxon>
    </lineage>
</organism>
<evidence type="ECO:0000256" key="1">
    <source>
        <dbReference type="SAM" id="MobiDB-lite"/>
    </source>
</evidence>
<feature type="region of interest" description="Disordered" evidence="1">
    <location>
        <begin position="160"/>
        <end position="205"/>
    </location>
</feature>
<sequence length="205" mass="22229">MQSGARGRTGEQHLYPAKCGSVDRRGEAETGCPSRRGTEVDGACHEAPRPGLVRGDREAQSCMRARAEGEETWRPEGAHDGAQETVFRSGTTMGHAREAAMRSGTLDVASWSGAWIGAERCEAHTGVAAEVPLRPGPGGYANPGRHTRYTQWNSIGDPSPVCGSAVVSPPPWHSHQIQKYNRPPEPDWLHPDLTVPEAREDQSLY</sequence>
<proteinExistence type="predicted"/>
<reference evidence="2" key="1">
    <citation type="journal article" date="2022" name="bioRxiv">
        <title>Sequencing and chromosome-scale assembly of the giantPleurodeles waltlgenome.</title>
        <authorList>
            <person name="Brown T."/>
            <person name="Elewa A."/>
            <person name="Iarovenko S."/>
            <person name="Subramanian E."/>
            <person name="Araus A.J."/>
            <person name="Petzold A."/>
            <person name="Susuki M."/>
            <person name="Suzuki K.-i.T."/>
            <person name="Hayashi T."/>
            <person name="Toyoda A."/>
            <person name="Oliveira C."/>
            <person name="Osipova E."/>
            <person name="Leigh N.D."/>
            <person name="Simon A."/>
            <person name="Yun M.H."/>
        </authorList>
    </citation>
    <scope>NUCLEOTIDE SEQUENCE</scope>
    <source>
        <strain evidence="2">20211129_DDA</strain>
        <tissue evidence="2">Liver</tissue>
    </source>
</reference>
<evidence type="ECO:0000313" key="2">
    <source>
        <dbReference type="EMBL" id="KAJ1154171.1"/>
    </source>
</evidence>
<keyword evidence="3" id="KW-1185">Reference proteome</keyword>
<accession>A0AAV7RNV5</accession>
<dbReference type="AlphaFoldDB" id="A0AAV7RNV5"/>